<dbReference type="GO" id="GO:0016787">
    <property type="term" value="F:hydrolase activity"/>
    <property type="evidence" value="ECO:0007669"/>
    <property type="project" value="UniProtKB-KW"/>
</dbReference>
<organism evidence="3 4">
    <name type="scientific">Thalassiosira oceanica</name>
    <name type="common">Marine diatom</name>
    <dbReference type="NCBI Taxonomy" id="159749"/>
    <lineage>
        <taxon>Eukaryota</taxon>
        <taxon>Sar</taxon>
        <taxon>Stramenopiles</taxon>
        <taxon>Ochrophyta</taxon>
        <taxon>Bacillariophyta</taxon>
        <taxon>Coscinodiscophyceae</taxon>
        <taxon>Thalassiosirophycidae</taxon>
        <taxon>Thalassiosirales</taxon>
        <taxon>Thalassiosiraceae</taxon>
        <taxon>Thalassiosira</taxon>
    </lineage>
</organism>
<dbReference type="PROSITE" id="PS50056">
    <property type="entry name" value="TYR_PHOSPHATASE_2"/>
    <property type="match status" value="1"/>
</dbReference>
<dbReference type="eggNOG" id="ENOG502QT3P">
    <property type="taxonomic scope" value="Eukaryota"/>
</dbReference>
<dbReference type="OrthoDB" id="1890923at2759"/>
<proteinExistence type="predicted"/>
<dbReference type="OMA" id="HGVYLKY"/>
<dbReference type="InterPro" id="IPR029021">
    <property type="entry name" value="Prot-tyrosine_phosphatase-like"/>
</dbReference>
<protein>
    <recommendedName>
        <fullName evidence="2">Tyrosine specific protein phosphatases domain-containing protein</fullName>
    </recommendedName>
</protein>
<evidence type="ECO:0000259" key="2">
    <source>
        <dbReference type="PROSITE" id="PS50056"/>
    </source>
</evidence>
<keyword evidence="4" id="KW-1185">Reference proteome</keyword>
<accession>K0SQQ0</accession>
<dbReference type="EMBL" id="AGNL01018277">
    <property type="protein sequence ID" value="EJK63381.1"/>
    <property type="molecule type" value="Genomic_DNA"/>
</dbReference>
<dbReference type="PANTHER" id="PTHR47216">
    <property type="match status" value="1"/>
</dbReference>
<evidence type="ECO:0000313" key="3">
    <source>
        <dbReference type="EMBL" id="EJK63381.1"/>
    </source>
</evidence>
<dbReference type="InterPro" id="IPR016130">
    <property type="entry name" value="Tyr_Pase_AS"/>
</dbReference>
<feature type="domain" description="Tyrosine specific protein phosphatases" evidence="2">
    <location>
        <begin position="173"/>
        <end position="238"/>
    </location>
</feature>
<evidence type="ECO:0000256" key="1">
    <source>
        <dbReference type="ARBA" id="ARBA00022801"/>
    </source>
</evidence>
<gene>
    <name evidence="3" type="ORF">THAOC_15960</name>
</gene>
<comment type="caution">
    <text evidence="3">The sequence shown here is derived from an EMBL/GenBank/DDBJ whole genome shotgun (WGS) entry which is preliminary data.</text>
</comment>
<sequence length="263" mass="28624">MGAVHGVYLKYVGLSAVSYAGYTVCVGGFGPVGIEPLPSTGGDILATTMIGERSTLIPLLRLGASSILKYSALLNGTVAVLFKLRRGKMKPPVKDDDNKTAPTKKVPVPVASEVQPGLWVGGVYSDRLGKEWAGVVDATSEFPERCRGSTKRYLCLPTWDGVPACPEDLEKAAEFIVEARENWNQLAKEGKVEGEPHILVHCAHGRGRSTTIMCAAMVRLGLYSNYEEALEKGIRPVRPVCKLNKMMRTSLSEWQRIYVEGSK</sequence>
<dbReference type="Gene3D" id="3.90.190.10">
    <property type="entry name" value="Protein tyrosine phosphatase superfamily"/>
    <property type="match status" value="1"/>
</dbReference>
<dbReference type="AlphaFoldDB" id="K0SQQ0"/>
<keyword evidence="1" id="KW-0378">Hydrolase</keyword>
<dbReference type="InterPro" id="IPR020422">
    <property type="entry name" value="TYR_PHOSPHATASE_DUAL_dom"/>
</dbReference>
<reference evidence="3 4" key="1">
    <citation type="journal article" date="2012" name="Genome Biol.">
        <title>Genome and low-iron response of an oceanic diatom adapted to chronic iron limitation.</title>
        <authorList>
            <person name="Lommer M."/>
            <person name="Specht M."/>
            <person name="Roy A.S."/>
            <person name="Kraemer L."/>
            <person name="Andreson R."/>
            <person name="Gutowska M.A."/>
            <person name="Wolf J."/>
            <person name="Bergner S.V."/>
            <person name="Schilhabel M.B."/>
            <person name="Klostermeier U.C."/>
            <person name="Beiko R.G."/>
            <person name="Rosenstiel P."/>
            <person name="Hippler M."/>
            <person name="Laroche J."/>
        </authorList>
    </citation>
    <scope>NUCLEOTIDE SEQUENCE [LARGE SCALE GENOMIC DNA]</scope>
    <source>
        <strain evidence="3 4">CCMP1005</strain>
    </source>
</reference>
<dbReference type="PANTHER" id="PTHR47216:SF4">
    <property type="entry name" value="OS01G0859400 PROTEIN"/>
    <property type="match status" value="1"/>
</dbReference>
<dbReference type="SMART" id="SM00195">
    <property type="entry name" value="DSPc"/>
    <property type="match status" value="1"/>
</dbReference>
<dbReference type="PROSITE" id="PS00383">
    <property type="entry name" value="TYR_PHOSPHATASE_1"/>
    <property type="match status" value="1"/>
</dbReference>
<evidence type="ECO:0000313" key="4">
    <source>
        <dbReference type="Proteomes" id="UP000266841"/>
    </source>
</evidence>
<dbReference type="Proteomes" id="UP000266841">
    <property type="component" value="Unassembled WGS sequence"/>
</dbReference>
<dbReference type="InterPro" id="IPR000387">
    <property type="entry name" value="Tyr_Pase_dom"/>
</dbReference>
<name>K0SQQ0_THAOC</name>
<dbReference type="SUPFAM" id="SSF52799">
    <property type="entry name" value="(Phosphotyrosine protein) phosphatases II"/>
    <property type="match status" value="1"/>
</dbReference>